<proteinExistence type="predicted"/>
<name>A0A6A6V3B8_9PLEO</name>
<gene>
    <name evidence="1" type="ORF">M011DRAFT_479825</name>
</gene>
<dbReference type="EMBL" id="MU006588">
    <property type="protein sequence ID" value="KAF2744523.1"/>
    <property type="molecule type" value="Genomic_DNA"/>
</dbReference>
<dbReference type="Proteomes" id="UP000799440">
    <property type="component" value="Unassembled WGS sequence"/>
</dbReference>
<evidence type="ECO:0000313" key="2">
    <source>
        <dbReference type="Proteomes" id="UP000799440"/>
    </source>
</evidence>
<keyword evidence="2" id="KW-1185">Reference proteome</keyword>
<accession>A0A6A6V3B8</accession>
<dbReference type="AlphaFoldDB" id="A0A6A6V3B8"/>
<sequence length="278" mass="32460">MSKLSQHLDTHLHINVLDPEALRQAGSGVVIDMLTFEIIGCYEDISASAGDAGEFKERCKSLDFTYETLNRAIEESVTGNRDSLPIEAIDQHRKHMDRLTTTYTARRAYMQDPRPVRIALHNSARHAYYEPLFEIAPYQVGERLRKHAAPYQRLHRRLLSDMWSYQTLCNRPVWRDLSEMCDDMNPYNIGVSARARAWAGRLNLQPVEGWEEFVESLDDRIPARRPREMKLRESCWSCKDDIREIWRRYDNAERDKALGVRLYGRAPWYCPVPSEQGD</sequence>
<protein>
    <submittedName>
        <fullName evidence="1">Uncharacterized protein</fullName>
    </submittedName>
</protein>
<reference evidence="1" key="1">
    <citation type="journal article" date="2020" name="Stud. Mycol.">
        <title>101 Dothideomycetes genomes: a test case for predicting lifestyles and emergence of pathogens.</title>
        <authorList>
            <person name="Haridas S."/>
            <person name="Albert R."/>
            <person name="Binder M."/>
            <person name="Bloem J."/>
            <person name="Labutti K."/>
            <person name="Salamov A."/>
            <person name="Andreopoulos B."/>
            <person name="Baker S."/>
            <person name="Barry K."/>
            <person name="Bills G."/>
            <person name="Bluhm B."/>
            <person name="Cannon C."/>
            <person name="Castanera R."/>
            <person name="Culley D."/>
            <person name="Daum C."/>
            <person name="Ezra D."/>
            <person name="Gonzalez J."/>
            <person name="Henrissat B."/>
            <person name="Kuo A."/>
            <person name="Liang C."/>
            <person name="Lipzen A."/>
            <person name="Lutzoni F."/>
            <person name="Magnuson J."/>
            <person name="Mondo S."/>
            <person name="Nolan M."/>
            <person name="Ohm R."/>
            <person name="Pangilinan J."/>
            <person name="Park H.-J."/>
            <person name="Ramirez L."/>
            <person name="Alfaro M."/>
            <person name="Sun H."/>
            <person name="Tritt A."/>
            <person name="Yoshinaga Y."/>
            <person name="Zwiers L.-H."/>
            <person name="Turgeon B."/>
            <person name="Goodwin S."/>
            <person name="Spatafora J."/>
            <person name="Crous P."/>
            <person name="Grigoriev I."/>
        </authorList>
    </citation>
    <scope>NUCLEOTIDE SEQUENCE</scope>
    <source>
        <strain evidence="1">CBS 119925</strain>
    </source>
</reference>
<organism evidence="1 2">
    <name type="scientific">Sporormia fimetaria CBS 119925</name>
    <dbReference type="NCBI Taxonomy" id="1340428"/>
    <lineage>
        <taxon>Eukaryota</taxon>
        <taxon>Fungi</taxon>
        <taxon>Dikarya</taxon>
        <taxon>Ascomycota</taxon>
        <taxon>Pezizomycotina</taxon>
        <taxon>Dothideomycetes</taxon>
        <taxon>Pleosporomycetidae</taxon>
        <taxon>Pleosporales</taxon>
        <taxon>Sporormiaceae</taxon>
        <taxon>Sporormia</taxon>
    </lineage>
</organism>
<evidence type="ECO:0000313" key="1">
    <source>
        <dbReference type="EMBL" id="KAF2744523.1"/>
    </source>
</evidence>